<reference evidence="1" key="1">
    <citation type="submission" date="2022-04" db="EMBL/GenBank/DDBJ databases">
        <title>Genome of the entomopathogenic fungus Entomophthora muscae.</title>
        <authorList>
            <person name="Elya C."/>
            <person name="Lovett B.R."/>
            <person name="Lee E."/>
            <person name="Macias A.M."/>
            <person name="Hajek A.E."/>
            <person name="De Bivort B.L."/>
            <person name="Kasson M.T."/>
            <person name="De Fine Licht H.H."/>
            <person name="Stajich J.E."/>
        </authorList>
    </citation>
    <scope>NUCLEOTIDE SEQUENCE</scope>
    <source>
        <strain evidence="1">Berkeley</strain>
    </source>
</reference>
<keyword evidence="2" id="KW-1185">Reference proteome</keyword>
<gene>
    <name evidence="1" type="ORF">DSO57_1032194</name>
</gene>
<sequence length="354" mass="40834">MAKPKAKDKRQTQSQTTRQYKTSSKEEGVPDTWEERTDNKCKQLPTAMETDNTQQVTNDVMNEKRRKDASTSPDRRTTSACSSRPRGQSGSPRTKSRLPTQLSKPTREILEGKSILEEDITQWCELFFTVSAILRWQKAGFNPEEETKWEKEGFSSHAAIHWKEAKIPLEWATPMRNIGVQNMEALEWMKLAKHQAEVTQAVKAKLPLETAKEWNLHGFNLYEANKYFLAFVPVRYAKELKEIKIPADKLTIFFDLFSREGTAMEWAASRMTIDMAKKWRAMAFLPNKVVEWATQGFCPKTARRWAFIGINPTDARTLREARWNPDNVHLWARLKSGPPKPPQPGKQTAIPQQR</sequence>
<accession>A0ACC2RRD7</accession>
<evidence type="ECO:0000313" key="2">
    <source>
        <dbReference type="Proteomes" id="UP001165960"/>
    </source>
</evidence>
<evidence type="ECO:0000313" key="1">
    <source>
        <dbReference type="EMBL" id="KAJ9052650.1"/>
    </source>
</evidence>
<proteinExistence type="predicted"/>
<protein>
    <submittedName>
        <fullName evidence="1">Uncharacterized protein</fullName>
    </submittedName>
</protein>
<name>A0ACC2RRD7_9FUNG</name>
<organism evidence="1 2">
    <name type="scientific">Entomophthora muscae</name>
    <dbReference type="NCBI Taxonomy" id="34485"/>
    <lineage>
        <taxon>Eukaryota</taxon>
        <taxon>Fungi</taxon>
        <taxon>Fungi incertae sedis</taxon>
        <taxon>Zoopagomycota</taxon>
        <taxon>Entomophthoromycotina</taxon>
        <taxon>Entomophthoromycetes</taxon>
        <taxon>Entomophthorales</taxon>
        <taxon>Entomophthoraceae</taxon>
        <taxon>Entomophthora</taxon>
    </lineage>
</organism>
<comment type="caution">
    <text evidence="1">The sequence shown here is derived from an EMBL/GenBank/DDBJ whole genome shotgun (WGS) entry which is preliminary data.</text>
</comment>
<dbReference type="Proteomes" id="UP001165960">
    <property type="component" value="Unassembled WGS sequence"/>
</dbReference>
<dbReference type="EMBL" id="QTSX02006629">
    <property type="protein sequence ID" value="KAJ9052650.1"/>
    <property type="molecule type" value="Genomic_DNA"/>
</dbReference>